<organism evidence="10 11">
    <name type="scientific">Kineosporia succinea</name>
    <dbReference type="NCBI Taxonomy" id="84632"/>
    <lineage>
        <taxon>Bacteria</taxon>
        <taxon>Bacillati</taxon>
        <taxon>Actinomycetota</taxon>
        <taxon>Actinomycetes</taxon>
        <taxon>Kineosporiales</taxon>
        <taxon>Kineosporiaceae</taxon>
        <taxon>Kineosporia</taxon>
    </lineage>
</organism>
<dbReference type="PANTHER" id="PTHR43394">
    <property type="entry name" value="ATP-DEPENDENT PERMEASE MDL1, MITOCHONDRIAL"/>
    <property type="match status" value="1"/>
</dbReference>
<dbReference type="InterPro" id="IPR017871">
    <property type="entry name" value="ABC_transporter-like_CS"/>
</dbReference>
<accession>A0ABT9P9P0</accession>
<feature type="domain" description="ABC transporter" evidence="8">
    <location>
        <begin position="350"/>
        <end position="585"/>
    </location>
</feature>
<dbReference type="InterPro" id="IPR039421">
    <property type="entry name" value="Type_1_exporter"/>
</dbReference>
<gene>
    <name evidence="10" type="ORF">J2S57_004634</name>
</gene>
<evidence type="ECO:0000256" key="3">
    <source>
        <dbReference type="ARBA" id="ARBA00022741"/>
    </source>
</evidence>
<feature type="transmembrane region" description="Helical" evidence="7">
    <location>
        <begin position="69"/>
        <end position="85"/>
    </location>
</feature>
<dbReference type="PANTHER" id="PTHR43394:SF1">
    <property type="entry name" value="ATP-BINDING CASSETTE SUB-FAMILY B MEMBER 10, MITOCHONDRIAL"/>
    <property type="match status" value="1"/>
</dbReference>
<feature type="transmembrane region" description="Helical" evidence="7">
    <location>
        <begin position="266"/>
        <end position="286"/>
    </location>
</feature>
<comment type="subcellular location">
    <subcellularLocation>
        <location evidence="1">Cell membrane</location>
        <topology evidence="1">Multi-pass membrane protein</topology>
    </subcellularLocation>
</comment>
<comment type="caution">
    <text evidence="10">The sequence shown here is derived from an EMBL/GenBank/DDBJ whole genome shotgun (WGS) entry which is preliminary data.</text>
</comment>
<keyword evidence="3" id="KW-0547">Nucleotide-binding</keyword>
<dbReference type="PROSITE" id="PS00211">
    <property type="entry name" value="ABC_TRANSPORTER_1"/>
    <property type="match status" value="1"/>
</dbReference>
<evidence type="ECO:0000256" key="7">
    <source>
        <dbReference type="SAM" id="Phobius"/>
    </source>
</evidence>
<dbReference type="SMART" id="SM00382">
    <property type="entry name" value="AAA"/>
    <property type="match status" value="1"/>
</dbReference>
<dbReference type="RefSeq" id="WP_307246530.1">
    <property type="nucleotide sequence ID" value="NZ_JAUSQZ010000001.1"/>
</dbReference>
<dbReference type="InterPro" id="IPR003593">
    <property type="entry name" value="AAA+_ATPase"/>
</dbReference>
<dbReference type="PROSITE" id="PS50893">
    <property type="entry name" value="ABC_TRANSPORTER_2"/>
    <property type="match status" value="1"/>
</dbReference>
<keyword evidence="2 7" id="KW-0812">Transmembrane</keyword>
<feature type="transmembrane region" description="Helical" evidence="7">
    <location>
        <begin position="173"/>
        <end position="190"/>
    </location>
</feature>
<reference evidence="10 11" key="1">
    <citation type="submission" date="2023-07" db="EMBL/GenBank/DDBJ databases">
        <title>Sequencing the genomes of 1000 actinobacteria strains.</title>
        <authorList>
            <person name="Klenk H.-P."/>
        </authorList>
    </citation>
    <scope>NUCLEOTIDE SEQUENCE [LARGE SCALE GENOMIC DNA]</scope>
    <source>
        <strain evidence="10 11">DSM 44388</strain>
    </source>
</reference>
<dbReference type="Pfam" id="PF00664">
    <property type="entry name" value="ABC_membrane"/>
    <property type="match status" value="1"/>
</dbReference>
<evidence type="ECO:0000256" key="4">
    <source>
        <dbReference type="ARBA" id="ARBA00022840"/>
    </source>
</evidence>
<sequence length="588" mass="63313">MSGQALSQPALVDGAHPVRSLLRLLARRPGRMSVALGAFVLKEIPMWMLPVITAGIIDTVATGGEISTVAGWLVLAVALLAQNYPNHLVYTRNFMIVVRDTGAELRNVLAARLQTLSIGFHNRSTSAVVQNKVVRDVENIELMLQQVAHPLLSAVMVVTGAAVMTAILVPQFLPVYLLTVPMALLVRWTVARRSRDRNERFRLEMEGLAARVGEMASLIPVTRAHGLEQTAMNRVATGVDRVREQALKLDMLNGHTASMSWVSMQFLGVACLALAALAALTGTLPIGPGDVVLLSTYFTLLTQGLIQLLGLLPVAARGVESVRSIAEVLAEPDLELNAGKHAVTQVGGALLLHNVSHRHPDATVDSLHRIDLSIEPGETVAFVGPSGAGKSTILNLVLGFVRPTRGRILLDGADMQDLDLRVVRRFVSVVPQEPLLFEGSIRDNVTYGLDDVPDERVRRALADAQALDIVDSQPDGWDTVVGERGARLSGGQRQRIAIARALIREPRILLLDEATSALDPESESQVKEALSHLMGGCTTLVVAHRLSTIRQADRIVVLEKGGIVEIGGHDDLLARGGRYAALHRAQAG</sequence>
<evidence type="ECO:0000256" key="5">
    <source>
        <dbReference type="ARBA" id="ARBA00022989"/>
    </source>
</evidence>
<protein>
    <submittedName>
        <fullName evidence="10">ATP-binding cassette subfamily B protein</fullName>
    </submittedName>
</protein>
<evidence type="ECO:0000313" key="11">
    <source>
        <dbReference type="Proteomes" id="UP001235712"/>
    </source>
</evidence>
<dbReference type="InterPro" id="IPR036640">
    <property type="entry name" value="ABC1_TM_sf"/>
</dbReference>
<feature type="transmembrane region" description="Helical" evidence="7">
    <location>
        <begin position="147"/>
        <end position="167"/>
    </location>
</feature>
<dbReference type="SUPFAM" id="SSF52540">
    <property type="entry name" value="P-loop containing nucleoside triphosphate hydrolases"/>
    <property type="match status" value="1"/>
</dbReference>
<keyword evidence="11" id="KW-1185">Reference proteome</keyword>
<dbReference type="Pfam" id="PF00005">
    <property type="entry name" value="ABC_tran"/>
    <property type="match status" value="1"/>
</dbReference>
<dbReference type="SUPFAM" id="SSF90123">
    <property type="entry name" value="ABC transporter transmembrane region"/>
    <property type="match status" value="1"/>
</dbReference>
<proteinExistence type="predicted"/>
<evidence type="ECO:0000313" key="10">
    <source>
        <dbReference type="EMBL" id="MDP9828885.1"/>
    </source>
</evidence>
<dbReference type="GO" id="GO:0005524">
    <property type="term" value="F:ATP binding"/>
    <property type="evidence" value="ECO:0007669"/>
    <property type="project" value="UniProtKB-KW"/>
</dbReference>
<dbReference type="Proteomes" id="UP001235712">
    <property type="component" value="Unassembled WGS sequence"/>
</dbReference>
<evidence type="ECO:0000256" key="6">
    <source>
        <dbReference type="ARBA" id="ARBA00023136"/>
    </source>
</evidence>
<dbReference type="InterPro" id="IPR027417">
    <property type="entry name" value="P-loop_NTPase"/>
</dbReference>
<keyword evidence="5 7" id="KW-1133">Transmembrane helix</keyword>
<dbReference type="EMBL" id="JAUSQZ010000001">
    <property type="protein sequence ID" value="MDP9828885.1"/>
    <property type="molecule type" value="Genomic_DNA"/>
</dbReference>
<keyword evidence="6 7" id="KW-0472">Membrane</keyword>
<dbReference type="PROSITE" id="PS50929">
    <property type="entry name" value="ABC_TM1F"/>
    <property type="match status" value="1"/>
</dbReference>
<evidence type="ECO:0000256" key="1">
    <source>
        <dbReference type="ARBA" id="ARBA00004651"/>
    </source>
</evidence>
<name>A0ABT9P9P0_9ACTN</name>
<evidence type="ECO:0000259" key="9">
    <source>
        <dbReference type="PROSITE" id="PS50929"/>
    </source>
</evidence>
<dbReference type="InterPro" id="IPR011527">
    <property type="entry name" value="ABC1_TM_dom"/>
</dbReference>
<feature type="transmembrane region" description="Helical" evidence="7">
    <location>
        <begin position="33"/>
        <end position="57"/>
    </location>
</feature>
<dbReference type="Gene3D" id="1.20.1560.10">
    <property type="entry name" value="ABC transporter type 1, transmembrane domain"/>
    <property type="match status" value="1"/>
</dbReference>
<evidence type="ECO:0000259" key="8">
    <source>
        <dbReference type="PROSITE" id="PS50893"/>
    </source>
</evidence>
<keyword evidence="4 10" id="KW-0067">ATP-binding</keyword>
<dbReference type="Gene3D" id="3.40.50.300">
    <property type="entry name" value="P-loop containing nucleotide triphosphate hydrolases"/>
    <property type="match status" value="1"/>
</dbReference>
<dbReference type="InterPro" id="IPR003439">
    <property type="entry name" value="ABC_transporter-like_ATP-bd"/>
</dbReference>
<evidence type="ECO:0000256" key="2">
    <source>
        <dbReference type="ARBA" id="ARBA00022692"/>
    </source>
</evidence>
<feature type="domain" description="ABC transmembrane type-1" evidence="9">
    <location>
        <begin position="48"/>
        <end position="317"/>
    </location>
</feature>